<keyword evidence="2" id="KW-1185">Reference proteome</keyword>
<dbReference type="Proteomes" id="UP001057402">
    <property type="component" value="Chromosome 4"/>
</dbReference>
<evidence type="ECO:0000313" key="2">
    <source>
        <dbReference type="Proteomes" id="UP001057402"/>
    </source>
</evidence>
<organism evidence="1 2">
    <name type="scientific">Melastoma candidum</name>
    <dbReference type="NCBI Taxonomy" id="119954"/>
    <lineage>
        <taxon>Eukaryota</taxon>
        <taxon>Viridiplantae</taxon>
        <taxon>Streptophyta</taxon>
        <taxon>Embryophyta</taxon>
        <taxon>Tracheophyta</taxon>
        <taxon>Spermatophyta</taxon>
        <taxon>Magnoliopsida</taxon>
        <taxon>eudicotyledons</taxon>
        <taxon>Gunneridae</taxon>
        <taxon>Pentapetalae</taxon>
        <taxon>rosids</taxon>
        <taxon>malvids</taxon>
        <taxon>Myrtales</taxon>
        <taxon>Melastomataceae</taxon>
        <taxon>Melastomatoideae</taxon>
        <taxon>Melastomateae</taxon>
        <taxon>Melastoma</taxon>
    </lineage>
</organism>
<reference evidence="2" key="1">
    <citation type="journal article" date="2023" name="Front. Plant Sci.">
        <title>Chromosomal-level genome assembly of Melastoma candidum provides insights into trichome evolution.</title>
        <authorList>
            <person name="Zhong Y."/>
            <person name="Wu W."/>
            <person name="Sun C."/>
            <person name="Zou P."/>
            <person name="Liu Y."/>
            <person name="Dai S."/>
            <person name="Zhou R."/>
        </authorList>
    </citation>
    <scope>NUCLEOTIDE SEQUENCE [LARGE SCALE GENOMIC DNA]</scope>
</reference>
<gene>
    <name evidence="1" type="ORF">MLD38_013887</name>
</gene>
<protein>
    <submittedName>
        <fullName evidence="1">Uncharacterized protein</fullName>
    </submittedName>
</protein>
<evidence type="ECO:0000313" key="1">
    <source>
        <dbReference type="EMBL" id="KAI4376093.1"/>
    </source>
</evidence>
<name>A0ACB9RB09_9MYRT</name>
<sequence>MAGRAVISEDEEAVLNGGKVQPFSTPYAKESTKNDKGRHRLTSFQDIFGLKDLVSLQVWRASLAELLGSGILVFAIDTVVISSYQSITNSPNLIMSFLIALTVAILLLATSPISGGHINPVITFAAFLAGLVSISRAAIYILAQCAGAVLGALALKAVVGDKIEETFSLGGCTLTVIGPGPEGPVVVGVGMAQALWLEIFCTFIFLFASIWMAFDERQAKALGRVAVFSIIGIVVGLLVFVSTTVTGMKGYAGAGMNPARCLGPAVVRGGHLWGGHWVFWAGPGIACVAFSLYIKIIPSHHLHPL</sequence>
<proteinExistence type="predicted"/>
<dbReference type="EMBL" id="CM042883">
    <property type="protein sequence ID" value="KAI4376093.1"/>
    <property type="molecule type" value="Genomic_DNA"/>
</dbReference>
<comment type="caution">
    <text evidence="1">The sequence shown here is derived from an EMBL/GenBank/DDBJ whole genome shotgun (WGS) entry which is preliminary data.</text>
</comment>
<accession>A0ACB9RB09</accession>